<accession>A0A1I7WQJ7</accession>
<evidence type="ECO:0000256" key="4">
    <source>
        <dbReference type="ARBA" id="ARBA00022989"/>
    </source>
</evidence>
<evidence type="ECO:0000313" key="11">
    <source>
        <dbReference type="WBParaSite" id="Hba_07449"/>
    </source>
</evidence>
<keyword evidence="6 8" id="KW-0472">Membrane</keyword>
<evidence type="ECO:0000256" key="1">
    <source>
        <dbReference type="ARBA" id="ARBA00004141"/>
    </source>
</evidence>
<keyword evidence="2" id="KW-0813">Transport</keyword>
<dbReference type="Gene3D" id="1.10.287.70">
    <property type="match status" value="1"/>
</dbReference>
<keyword evidence="5" id="KW-0406">Ion transport</keyword>
<evidence type="ECO:0000256" key="8">
    <source>
        <dbReference type="SAM" id="Phobius"/>
    </source>
</evidence>
<evidence type="ECO:0000256" key="7">
    <source>
        <dbReference type="ARBA" id="ARBA00023303"/>
    </source>
</evidence>
<keyword evidence="3 8" id="KW-0812">Transmembrane</keyword>
<comment type="subcellular location">
    <subcellularLocation>
        <location evidence="1">Membrane</location>
        <topology evidence="1">Multi-pass membrane protein</topology>
    </subcellularLocation>
</comment>
<dbReference type="PANTHER" id="PTHR11003:SF341">
    <property type="entry name" value="POTASSIUM CHANNEL DOMAIN-CONTAINING PROTEIN"/>
    <property type="match status" value="1"/>
</dbReference>
<dbReference type="WBParaSite" id="Hba_07449">
    <property type="protein sequence ID" value="Hba_07449"/>
    <property type="gene ID" value="Hba_07449"/>
</dbReference>
<dbReference type="Proteomes" id="UP000095283">
    <property type="component" value="Unplaced"/>
</dbReference>
<keyword evidence="4 8" id="KW-1133">Transmembrane helix</keyword>
<name>A0A1I7WQJ7_HETBA</name>
<keyword evidence="7" id="KW-0407">Ion channel</keyword>
<keyword evidence="10" id="KW-1185">Reference proteome</keyword>
<dbReference type="GO" id="GO:0030322">
    <property type="term" value="P:stabilization of membrane potential"/>
    <property type="evidence" value="ECO:0007669"/>
    <property type="project" value="TreeGrafter"/>
</dbReference>
<organism evidence="10 11">
    <name type="scientific">Heterorhabditis bacteriophora</name>
    <name type="common">Entomopathogenic nematode worm</name>
    <dbReference type="NCBI Taxonomy" id="37862"/>
    <lineage>
        <taxon>Eukaryota</taxon>
        <taxon>Metazoa</taxon>
        <taxon>Ecdysozoa</taxon>
        <taxon>Nematoda</taxon>
        <taxon>Chromadorea</taxon>
        <taxon>Rhabditida</taxon>
        <taxon>Rhabditina</taxon>
        <taxon>Rhabditomorpha</taxon>
        <taxon>Strongyloidea</taxon>
        <taxon>Heterorhabditidae</taxon>
        <taxon>Heterorhabditis</taxon>
    </lineage>
</organism>
<dbReference type="GO" id="GO:0022841">
    <property type="term" value="F:potassium ion leak channel activity"/>
    <property type="evidence" value="ECO:0007669"/>
    <property type="project" value="TreeGrafter"/>
</dbReference>
<dbReference type="GO" id="GO:0015271">
    <property type="term" value="F:outward rectifier potassium channel activity"/>
    <property type="evidence" value="ECO:0007669"/>
    <property type="project" value="TreeGrafter"/>
</dbReference>
<dbReference type="InterPro" id="IPR003280">
    <property type="entry name" value="2pore_dom_K_chnl"/>
</dbReference>
<dbReference type="GO" id="GO:0005886">
    <property type="term" value="C:plasma membrane"/>
    <property type="evidence" value="ECO:0007669"/>
    <property type="project" value="TreeGrafter"/>
</dbReference>
<dbReference type="Pfam" id="PF07885">
    <property type="entry name" value="Ion_trans_2"/>
    <property type="match status" value="1"/>
</dbReference>
<evidence type="ECO:0000313" key="10">
    <source>
        <dbReference type="Proteomes" id="UP000095283"/>
    </source>
</evidence>
<proteinExistence type="predicted"/>
<feature type="domain" description="Potassium channel" evidence="9">
    <location>
        <begin position="23"/>
        <end position="62"/>
    </location>
</feature>
<dbReference type="SUPFAM" id="SSF81324">
    <property type="entry name" value="Voltage-gated potassium channels"/>
    <property type="match status" value="1"/>
</dbReference>
<evidence type="ECO:0000259" key="9">
    <source>
        <dbReference type="Pfam" id="PF07885"/>
    </source>
</evidence>
<dbReference type="InterPro" id="IPR013099">
    <property type="entry name" value="K_chnl_dom"/>
</dbReference>
<evidence type="ECO:0000256" key="2">
    <source>
        <dbReference type="ARBA" id="ARBA00022448"/>
    </source>
</evidence>
<sequence length="278" mass="32312">MSILPLAWQNFYTTQNFPNLIPGYGNISPSSDGARLFCIIFSIFGIPITLLTLANLGKFMTKGFWYLMVVFNVVSMSTHFIPNLQFSIKCRLKELDSLILDTFYCAKIYPRGEELYYLLYELLSQKMNILYPLPKISKILIYMIKYWVPLIKSHHYNSKLASNVLQLFSLLNNLAHKKRRTTKIQYYISSNLTCIGLSGRSFGSLLTIRRDFVFGFTNFRRESPTELWTYFDATKYKLQALGTKMYQTRQYPIKQIVGRRAALRIEVGSCKSAELRII</sequence>
<dbReference type="PANTHER" id="PTHR11003">
    <property type="entry name" value="POTASSIUM CHANNEL, SUBFAMILY K"/>
    <property type="match status" value="1"/>
</dbReference>
<evidence type="ECO:0000256" key="5">
    <source>
        <dbReference type="ARBA" id="ARBA00023065"/>
    </source>
</evidence>
<evidence type="ECO:0000256" key="6">
    <source>
        <dbReference type="ARBA" id="ARBA00023136"/>
    </source>
</evidence>
<dbReference type="AlphaFoldDB" id="A0A1I7WQJ7"/>
<feature type="transmembrane region" description="Helical" evidence="8">
    <location>
        <begin position="34"/>
        <end position="56"/>
    </location>
</feature>
<feature type="transmembrane region" description="Helical" evidence="8">
    <location>
        <begin position="63"/>
        <end position="81"/>
    </location>
</feature>
<reference evidence="11" key="1">
    <citation type="submission" date="2016-11" db="UniProtKB">
        <authorList>
            <consortium name="WormBaseParasite"/>
        </authorList>
    </citation>
    <scope>IDENTIFICATION</scope>
</reference>
<protein>
    <submittedName>
        <fullName evidence="11">Ion_trans_2 domain-containing protein</fullName>
    </submittedName>
</protein>
<evidence type="ECO:0000256" key="3">
    <source>
        <dbReference type="ARBA" id="ARBA00022692"/>
    </source>
</evidence>